<accession>A0A2J6QDF6</accession>
<gene>
    <name evidence="2" type="ORF">NA56DRAFT_715509</name>
</gene>
<evidence type="ECO:0000259" key="1">
    <source>
        <dbReference type="PROSITE" id="PS51819"/>
    </source>
</evidence>
<keyword evidence="2" id="KW-0223">Dioxygenase</keyword>
<dbReference type="InterPro" id="IPR029068">
    <property type="entry name" value="Glyas_Bleomycin-R_OHBP_Dase"/>
</dbReference>
<dbReference type="AlphaFoldDB" id="A0A2J6QDF6"/>
<evidence type="ECO:0000313" key="2">
    <source>
        <dbReference type="EMBL" id="PMD24278.1"/>
    </source>
</evidence>
<dbReference type="InterPro" id="IPR004360">
    <property type="entry name" value="Glyas_Fos-R_dOase_dom"/>
</dbReference>
<dbReference type="OrthoDB" id="10249419at2759"/>
<organism evidence="2 3">
    <name type="scientific">Hyaloscypha hepaticicola</name>
    <dbReference type="NCBI Taxonomy" id="2082293"/>
    <lineage>
        <taxon>Eukaryota</taxon>
        <taxon>Fungi</taxon>
        <taxon>Dikarya</taxon>
        <taxon>Ascomycota</taxon>
        <taxon>Pezizomycotina</taxon>
        <taxon>Leotiomycetes</taxon>
        <taxon>Helotiales</taxon>
        <taxon>Hyaloscyphaceae</taxon>
        <taxon>Hyaloscypha</taxon>
    </lineage>
</organism>
<dbReference type="CDD" id="cd07262">
    <property type="entry name" value="VOC_like"/>
    <property type="match status" value="1"/>
</dbReference>
<name>A0A2J6QDF6_9HELO</name>
<dbReference type="PANTHER" id="PTHR35006">
    <property type="entry name" value="GLYOXALASE FAMILY PROTEIN (AFU_ORTHOLOGUE AFUA_5G14830)"/>
    <property type="match status" value="1"/>
</dbReference>
<dbReference type="Pfam" id="PF00903">
    <property type="entry name" value="Glyoxalase"/>
    <property type="match status" value="1"/>
</dbReference>
<dbReference type="InterPro" id="IPR037523">
    <property type="entry name" value="VOC_core"/>
</dbReference>
<sequence>MLGHLGIQVPDLEASTEFYSALLSTLSYTTTSLPEVKLFGPSDNSTPIPNFMLRKFAPSAEMPKPSPVHISFYAKTRKEVDEFYRRGIEVGGKGNGEPGVRSYMKGYYAAFVLDPDGNNVEAVCFGEE</sequence>
<proteinExistence type="predicted"/>
<evidence type="ECO:0000313" key="3">
    <source>
        <dbReference type="Proteomes" id="UP000235672"/>
    </source>
</evidence>
<dbReference type="SUPFAM" id="SSF54593">
    <property type="entry name" value="Glyoxalase/Bleomycin resistance protein/Dihydroxybiphenyl dioxygenase"/>
    <property type="match status" value="1"/>
</dbReference>
<keyword evidence="2" id="KW-0560">Oxidoreductase</keyword>
<dbReference type="Proteomes" id="UP000235672">
    <property type="component" value="Unassembled WGS sequence"/>
</dbReference>
<dbReference type="PANTHER" id="PTHR35006:SF2">
    <property type="entry name" value="GLYOXALASE FAMILY PROTEIN (AFU_ORTHOLOGUE AFUA_5G14830)"/>
    <property type="match status" value="1"/>
</dbReference>
<feature type="domain" description="VOC" evidence="1">
    <location>
        <begin position="1"/>
        <end position="125"/>
    </location>
</feature>
<protein>
    <submittedName>
        <fullName evidence="2">Glyoxalase/Bleomycin resistance protein/Dihydroxybiphenyl dioxygenase</fullName>
    </submittedName>
</protein>
<dbReference type="GO" id="GO:0051213">
    <property type="term" value="F:dioxygenase activity"/>
    <property type="evidence" value="ECO:0007669"/>
    <property type="project" value="UniProtKB-KW"/>
</dbReference>
<dbReference type="PROSITE" id="PS51819">
    <property type="entry name" value="VOC"/>
    <property type="match status" value="1"/>
</dbReference>
<dbReference type="STRING" id="1745343.A0A2J6QDF6"/>
<dbReference type="Gene3D" id="3.10.180.10">
    <property type="entry name" value="2,3-Dihydroxybiphenyl 1,2-Dioxygenase, domain 1"/>
    <property type="match status" value="1"/>
</dbReference>
<reference evidence="2 3" key="1">
    <citation type="submission" date="2016-05" db="EMBL/GenBank/DDBJ databases">
        <title>A degradative enzymes factory behind the ericoid mycorrhizal symbiosis.</title>
        <authorList>
            <consortium name="DOE Joint Genome Institute"/>
            <person name="Martino E."/>
            <person name="Morin E."/>
            <person name="Grelet G."/>
            <person name="Kuo A."/>
            <person name="Kohler A."/>
            <person name="Daghino S."/>
            <person name="Barry K."/>
            <person name="Choi C."/>
            <person name="Cichocki N."/>
            <person name="Clum A."/>
            <person name="Copeland A."/>
            <person name="Hainaut M."/>
            <person name="Haridas S."/>
            <person name="Labutti K."/>
            <person name="Lindquist E."/>
            <person name="Lipzen A."/>
            <person name="Khouja H.-R."/>
            <person name="Murat C."/>
            <person name="Ohm R."/>
            <person name="Olson A."/>
            <person name="Spatafora J."/>
            <person name="Veneault-Fourrey C."/>
            <person name="Henrissat B."/>
            <person name="Grigoriev I."/>
            <person name="Martin F."/>
            <person name="Perotto S."/>
        </authorList>
    </citation>
    <scope>NUCLEOTIDE SEQUENCE [LARGE SCALE GENOMIC DNA]</scope>
    <source>
        <strain evidence="2 3">UAMH 7357</strain>
    </source>
</reference>
<keyword evidence="3" id="KW-1185">Reference proteome</keyword>
<dbReference type="EMBL" id="KZ613473">
    <property type="protein sequence ID" value="PMD24278.1"/>
    <property type="molecule type" value="Genomic_DNA"/>
</dbReference>